<dbReference type="RefSeq" id="WP_009459839.1">
    <property type="nucleotide sequence ID" value="NZ_AGIZ01000016.1"/>
</dbReference>
<reference evidence="1 2" key="1">
    <citation type="submission" date="2011-09" db="EMBL/GenBank/DDBJ databases">
        <title>The draft genome of Fischerella sp. JSC-11.</title>
        <authorList>
            <consortium name="US DOE Joint Genome Institute (JGI-PGF)"/>
            <person name="Lucas S."/>
            <person name="Han J."/>
            <person name="Lapidus A."/>
            <person name="Cheng J.-F."/>
            <person name="Goodwin L."/>
            <person name="Pitluck S."/>
            <person name="Peters L."/>
            <person name="Land M.L."/>
            <person name="Hauser L."/>
            <person name="Sarkisova S."/>
            <person name="Bryant D.A."/>
            <person name="Brown I."/>
            <person name="Woyke T.J."/>
        </authorList>
    </citation>
    <scope>NUCLEOTIDE SEQUENCE [LARGE SCALE GENOMIC DNA]</scope>
    <source>
        <strain evidence="1 2">JSC-11</strain>
    </source>
</reference>
<dbReference type="AlphaFoldDB" id="G6FZH6"/>
<accession>G6FZH6</accession>
<evidence type="ECO:0000313" key="1">
    <source>
        <dbReference type="EMBL" id="EHC08905.1"/>
    </source>
</evidence>
<organism evidence="1 2">
    <name type="scientific">Fischerella thermalis JSC-11</name>
    <dbReference type="NCBI Taxonomy" id="741277"/>
    <lineage>
        <taxon>Bacteria</taxon>
        <taxon>Bacillati</taxon>
        <taxon>Cyanobacteriota</taxon>
        <taxon>Cyanophyceae</taxon>
        <taxon>Nostocales</taxon>
        <taxon>Hapalosiphonaceae</taxon>
        <taxon>Fischerella</taxon>
    </lineage>
</organism>
<dbReference type="Proteomes" id="UP000004344">
    <property type="component" value="Unassembled WGS sequence"/>
</dbReference>
<proteinExistence type="predicted"/>
<gene>
    <name evidence="1" type="ORF">FJSC11DRAFT_4275</name>
</gene>
<keyword evidence="2" id="KW-1185">Reference proteome</keyword>
<protein>
    <submittedName>
        <fullName evidence="1">Chromate transporter, chromate ion transporter (CHR) family</fullName>
    </submittedName>
</protein>
<comment type="caution">
    <text evidence="1">The sequence shown here is derived from an EMBL/GenBank/DDBJ whole genome shotgun (WGS) entry which is preliminary data.</text>
</comment>
<sequence>MSKLNISDLLPKLLQVLLSAGLLAFLVNQLPQINLPLWVEASAYKNGIVHFG</sequence>
<dbReference type="EMBL" id="AGIZ01000016">
    <property type="protein sequence ID" value="EHC08905.1"/>
    <property type="molecule type" value="Genomic_DNA"/>
</dbReference>
<name>G6FZH6_9CYAN</name>
<evidence type="ECO:0000313" key="2">
    <source>
        <dbReference type="Proteomes" id="UP000004344"/>
    </source>
</evidence>
<dbReference type="PATRIC" id="fig|741277.3.peg.3781"/>